<dbReference type="PROSITE" id="PS51000">
    <property type="entry name" value="HTH_DEOR_2"/>
    <property type="match status" value="1"/>
</dbReference>
<dbReference type="InterPro" id="IPR001034">
    <property type="entry name" value="DeoR_HTH"/>
</dbReference>
<keyword evidence="2" id="KW-0805">Transcription regulation</keyword>
<dbReference type="SUPFAM" id="SSF100950">
    <property type="entry name" value="NagB/RpiA/CoA transferase-like"/>
    <property type="match status" value="1"/>
</dbReference>
<dbReference type="Pfam" id="PF08220">
    <property type="entry name" value="HTH_DeoR"/>
    <property type="match status" value="1"/>
</dbReference>
<gene>
    <name evidence="6" type="ORF">JMJ54_10265</name>
</gene>
<comment type="caution">
    <text evidence="6">The sequence shown here is derived from an EMBL/GenBank/DDBJ whole genome shotgun (WGS) entry which is preliminary data.</text>
</comment>
<dbReference type="Gene3D" id="1.10.10.10">
    <property type="entry name" value="Winged helix-like DNA-binding domain superfamily/Winged helix DNA-binding domain"/>
    <property type="match status" value="1"/>
</dbReference>
<dbReference type="InterPro" id="IPR018356">
    <property type="entry name" value="Tscrpt_reg_HTH_DeoR_CS"/>
</dbReference>
<evidence type="ECO:0000256" key="1">
    <source>
        <dbReference type="ARBA" id="ARBA00022491"/>
    </source>
</evidence>
<reference evidence="6 7" key="1">
    <citation type="submission" date="2021-01" db="EMBL/GenBank/DDBJ databases">
        <title>Draft Genome Sequence and Polyhydroxyalkanoate Biosynthetic Potential of Jeongeupia naejangsanensis Type Strain DSM 24253.</title>
        <authorList>
            <person name="Turrini P."/>
            <person name="Artuso I."/>
            <person name="Lugli G.A."/>
            <person name="Frangipani E."/>
            <person name="Ventura M."/>
            <person name="Visca P."/>
        </authorList>
    </citation>
    <scope>NUCLEOTIDE SEQUENCE [LARGE SCALE GENOMIC DNA]</scope>
    <source>
        <strain evidence="6 7">DSM 24253</strain>
    </source>
</reference>
<dbReference type="InterPro" id="IPR036388">
    <property type="entry name" value="WH-like_DNA-bd_sf"/>
</dbReference>
<organism evidence="6 7">
    <name type="scientific">Jeongeupia naejangsanensis</name>
    <dbReference type="NCBI Taxonomy" id="613195"/>
    <lineage>
        <taxon>Bacteria</taxon>
        <taxon>Pseudomonadati</taxon>
        <taxon>Pseudomonadota</taxon>
        <taxon>Betaproteobacteria</taxon>
        <taxon>Neisseriales</taxon>
        <taxon>Chitinibacteraceae</taxon>
        <taxon>Jeongeupia</taxon>
    </lineage>
</organism>
<feature type="domain" description="HTH deoR-type" evidence="5">
    <location>
        <begin position="1"/>
        <end position="56"/>
    </location>
</feature>
<dbReference type="SUPFAM" id="SSF46785">
    <property type="entry name" value="Winged helix' DNA-binding domain"/>
    <property type="match status" value="1"/>
</dbReference>
<dbReference type="EMBL" id="JAESND010000004">
    <property type="protein sequence ID" value="MBM3116216.1"/>
    <property type="molecule type" value="Genomic_DNA"/>
</dbReference>
<sequence length="261" mass="28304">MLPRHRQIIECVRRFGDVSIDTLARTLGVSPQTIRRDIGTLEAERLLVRYHGGVSLPSSIDNIDYRLRQTLHLDAKQRIAATVARHLAPGRSLLINIGTTTEEVAKALVGHAGLRVVTNNLNVAAILSGHGNADVVVAGGQVRAHDHGIVGEATIEFIRQYRVDIGIIGISAIDDDGTLLDYDDREVRVTQAICAQSREVWLVADHSKFTRRAMMRVGPLSAVDKFFTDRPLPEHIAATLDGTNTAVVVAETGFAEATPGG</sequence>
<keyword evidence="1" id="KW-0678">Repressor</keyword>
<evidence type="ECO:0000313" key="7">
    <source>
        <dbReference type="Proteomes" id="UP000809431"/>
    </source>
</evidence>
<dbReference type="Proteomes" id="UP000809431">
    <property type="component" value="Unassembled WGS sequence"/>
</dbReference>
<evidence type="ECO:0000256" key="3">
    <source>
        <dbReference type="ARBA" id="ARBA00023125"/>
    </source>
</evidence>
<dbReference type="PANTHER" id="PTHR30363:SF4">
    <property type="entry name" value="GLYCEROL-3-PHOSPHATE REGULON REPRESSOR"/>
    <property type="match status" value="1"/>
</dbReference>
<dbReference type="PROSITE" id="PS00894">
    <property type="entry name" value="HTH_DEOR_1"/>
    <property type="match status" value="1"/>
</dbReference>
<dbReference type="SMART" id="SM01134">
    <property type="entry name" value="DeoRC"/>
    <property type="match status" value="1"/>
</dbReference>
<keyword evidence="7" id="KW-1185">Reference proteome</keyword>
<evidence type="ECO:0000256" key="2">
    <source>
        <dbReference type="ARBA" id="ARBA00023015"/>
    </source>
</evidence>
<dbReference type="PRINTS" id="PR00037">
    <property type="entry name" value="HTHLACR"/>
</dbReference>
<dbReference type="SMART" id="SM00420">
    <property type="entry name" value="HTH_DEOR"/>
    <property type="match status" value="1"/>
</dbReference>
<accession>A0ABS2BKT4</accession>
<name>A0ABS2BKT4_9NEIS</name>
<dbReference type="InterPro" id="IPR037171">
    <property type="entry name" value="NagB/RpiA_transferase-like"/>
</dbReference>
<evidence type="ECO:0000259" key="5">
    <source>
        <dbReference type="PROSITE" id="PS51000"/>
    </source>
</evidence>
<dbReference type="PANTHER" id="PTHR30363">
    <property type="entry name" value="HTH-TYPE TRANSCRIPTIONAL REGULATOR SRLR-RELATED"/>
    <property type="match status" value="1"/>
</dbReference>
<evidence type="ECO:0000313" key="6">
    <source>
        <dbReference type="EMBL" id="MBM3116216.1"/>
    </source>
</evidence>
<dbReference type="RefSeq" id="WP_203538377.1">
    <property type="nucleotide sequence ID" value="NZ_JAESND010000004.1"/>
</dbReference>
<dbReference type="InterPro" id="IPR050313">
    <property type="entry name" value="Carb_Metab_HTH_regulators"/>
</dbReference>
<dbReference type="Gene3D" id="3.40.50.1360">
    <property type="match status" value="1"/>
</dbReference>
<dbReference type="Pfam" id="PF00455">
    <property type="entry name" value="DeoRC"/>
    <property type="match status" value="1"/>
</dbReference>
<dbReference type="InterPro" id="IPR036390">
    <property type="entry name" value="WH_DNA-bd_sf"/>
</dbReference>
<dbReference type="InterPro" id="IPR014036">
    <property type="entry name" value="DeoR-like_C"/>
</dbReference>
<protein>
    <submittedName>
        <fullName evidence="6">DeoR/GlpR transcriptional regulator</fullName>
    </submittedName>
</protein>
<keyword evidence="3" id="KW-0238">DNA-binding</keyword>
<proteinExistence type="predicted"/>
<keyword evidence="4" id="KW-0804">Transcription</keyword>
<evidence type="ECO:0000256" key="4">
    <source>
        <dbReference type="ARBA" id="ARBA00023163"/>
    </source>
</evidence>